<keyword evidence="1" id="KW-0472">Membrane</keyword>
<keyword evidence="1" id="KW-1133">Transmembrane helix</keyword>
<sequence length="170" mass="19317">MKKNGLPYRSDSGMKVPENYFQDFESRMMTRLNISKGEAVENPFKVPAAYFEDLEKKVFVKLEQEASEKGKVIPLFNRRLLSYVASIAAVLAILLASVVFNSSREIGFEDLDMVAVENYLLESLDLENPNESPIDEYNYTASANPNIDKEALLEYLNDHIEEPALLLNED</sequence>
<keyword evidence="3" id="KW-1185">Reference proteome</keyword>
<dbReference type="Proteomes" id="UP000703674">
    <property type="component" value="Unassembled WGS sequence"/>
</dbReference>
<dbReference type="RefSeq" id="WP_168137886.1">
    <property type="nucleotide sequence ID" value="NZ_JAAVJR010000003.1"/>
</dbReference>
<protein>
    <submittedName>
        <fullName evidence="2">Uncharacterized protein</fullName>
    </submittedName>
</protein>
<organism evidence="2 3">
    <name type="scientific">Salinimicrobium oceani</name>
    <dbReference type="NCBI Taxonomy" id="2722702"/>
    <lineage>
        <taxon>Bacteria</taxon>
        <taxon>Pseudomonadati</taxon>
        <taxon>Bacteroidota</taxon>
        <taxon>Flavobacteriia</taxon>
        <taxon>Flavobacteriales</taxon>
        <taxon>Flavobacteriaceae</taxon>
        <taxon>Salinimicrobium</taxon>
    </lineage>
</organism>
<reference evidence="2 3" key="1">
    <citation type="submission" date="2020-03" db="EMBL/GenBank/DDBJ databases">
        <title>Salinimicrobium sp. nov, isolated from SCS.</title>
        <authorList>
            <person name="Cao W.R."/>
        </authorList>
    </citation>
    <scope>NUCLEOTIDE SEQUENCE [LARGE SCALE GENOMIC DNA]</scope>
    <source>
        <strain evidence="3">J15B91</strain>
    </source>
</reference>
<evidence type="ECO:0000313" key="3">
    <source>
        <dbReference type="Proteomes" id="UP000703674"/>
    </source>
</evidence>
<dbReference type="EMBL" id="JAAVJR010000003">
    <property type="protein sequence ID" value="NJW52785.1"/>
    <property type="molecule type" value="Genomic_DNA"/>
</dbReference>
<feature type="transmembrane region" description="Helical" evidence="1">
    <location>
        <begin position="80"/>
        <end position="100"/>
    </location>
</feature>
<name>A0ABX1CXX2_9FLAO</name>
<comment type="caution">
    <text evidence="2">The sequence shown here is derived from an EMBL/GenBank/DDBJ whole genome shotgun (WGS) entry which is preliminary data.</text>
</comment>
<accession>A0ABX1CXX2</accession>
<proteinExistence type="predicted"/>
<keyword evidence="1" id="KW-0812">Transmembrane</keyword>
<gene>
    <name evidence="2" type="ORF">HC175_07605</name>
</gene>
<evidence type="ECO:0000313" key="2">
    <source>
        <dbReference type="EMBL" id="NJW52785.1"/>
    </source>
</evidence>
<evidence type="ECO:0000256" key="1">
    <source>
        <dbReference type="SAM" id="Phobius"/>
    </source>
</evidence>